<evidence type="ECO:0000256" key="3">
    <source>
        <dbReference type="ARBA" id="ARBA00022723"/>
    </source>
</evidence>
<dbReference type="PANTHER" id="PTHR36923:SF3">
    <property type="entry name" value="FERREDOXIN"/>
    <property type="match status" value="1"/>
</dbReference>
<gene>
    <name evidence="10" type="ORF">F5544_03995</name>
</gene>
<dbReference type="RefSeq" id="WP_167471913.1">
    <property type="nucleotide sequence ID" value="NZ_CP046172.1"/>
</dbReference>
<keyword evidence="2 8" id="KW-0813">Transport</keyword>
<reference evidence="10 11" key="1">
    <citation type="journal article" date="2019" name="ACS Chem. Biol.">
        <title>Identification and Mobilization of a Cryptic Antibiotic Biosynthesis Gene Locus from a Human-Pathogenic Nocardia Isolate.</title>
        <authorList>
            <person name="Herisse M."/>
            <person name="Ishida K."/>
            <person name="Porter J.L."/>
            <person name="Howden B."/>
            <person name="Hertweck C."/>
            <person name="Stinear T.P."/>
            <person name="Pidot S.J."/>
        </authorList>
    </citation>
    <scope>NUCLEOTIDE SEQUENCE [LARGE SCALE GENOMIC DNA]</scope>
    <source>
        <strain evidence="10 11">AUSMDU00012717</strain>
    </source>
</reference>
<evidence type="ECO:0000256" key="2">
    <source>
        <dbReference type="ARBA" id="ARBA00022448"/>
    </source>
</evidence>
<keyword evidence="4 8" id="KW-0249">Electron transport</keyword>
<organism evidence="10 11">
    <name type="scientific">Nocardia arthritidis</name>
    <dbReference type="NCBI Taxonomy" id="228602"/>
    <lineage>
        <taxon>Bacteria</taxon>
        <taxon>Bacillati</taxon>
        <taxon>Actinomycetota</taxon>
        <taxon>Actinomycetes</taxon>
        <taxon>Mycobacteriales</taxon>
        <taxon>Nocardiaceae</taxon>
        <taxon>Nocardia</taxon>
    </lineage>
</organism>
<protein>
    <recommendedName>
        <fullName evidence="8">Ferredoxin</fullName>
    </recommendedName>
</protein>
<dbReference type="SUPFAM" id="SSF54862">
    <property type="entry name" value="4Fe-4S ferredoxins"/>
    <property type="match status" value="1"/>
</dbReference>
<keyword evidence="6 8" id="KW-0411">Iron-sulfur</keyword>
<evidence type="ECO:0000313" key="10">
    <source>
        <dbReference type="EMBL" id="QIS08713.1"/>
    </source>
</evidence>
<dbReference type="PRINTS" id="PR00352">
    <property type="entry name" value="3FE4SFRDOXIN"/>
</dbReference>
<dbReference type="InterPro" id="IPR017896">
    <property type="entry name" value="4Fe4S_Fe-S-bd"/>
</dbReference>
<keyword evidence="7" id="KW-0003">3Fe-4S</keyword>
<dbReference type="Gene3D" id="3.30.70.20">
    <property type="match status" value="1"/>
</dbReference>
<dbReference type="InterPro" id="IPR001080">
    <property type="entry name" value="3Fe4S_ferredoxin"/>
</dbReference>
<name>A0A6G9Y6N4_9NOCA</name>
<accession>A0A6G9Y6N4</accession>
<evidence type="ECO:0000256" key="4">
    <source>
        <dbReference type="ARBA" id="ARBA00022982"/>
    </source>
</evidence>
<dbReference type="GO" id="GO:0005506">
    <property type="term" value="F:iron ion binding"/>
    <property type="evidence" value="ECO:0007669"/>
    <property type="project" value="UniProtKB-UniRule"/>
</dbReference>
<dbReference type="AlphaFoldDB" id="A0A6G9Y6N4"/>
<keyword evidence="11" id="KW-1185">Reference proteome</keyword>
<dbReference type="PANTHER" id="PTHR36923">
    <property type="entry name" value="FERREDOXIN"/>
    <property type="match status" value="1"/>
</dbReference>
<evidence type="ECO:0000256" key="6">
    <source>
        <dbReference type="ARBA" id="ARBA00023014"/>
    </source>
</evidence>
<evidence type="ECO:0000256" key="8">
    <source>
        <dbReference type="RuleBase" id="RU368020"/>
    </source>
</evidence>
<dbReference type="PROSITE" id="PS51379">
    <property type="entry name" value="4FE4S_FER_2"/>
    <property type="match status" value="1"/>
</dbReference>
<keyword evidence="3 8" id="KW-0479">Metal-binding</keyword>
<evidence type="ECO:0000256" key="7">
    <source>
        <dbReference type="ARBA" id="ARBA00023291"/>
    </source>
</evidence>
<dbReference type="GO" id="GO:0051538">
    <property type="term" value="F:3 iron, 4 sulfur cluster binding"/>
    <property type="evidence" value="ECO:0007669"/>
    <property type="project" value="UniProtKB-KW"/>
</dbReference>
<dbReference type="InterPro" id="IPR051269">
    <property type="entry name" value="Fe-S_cluster_ET"/>
</dbReference>
<dbReference type="Pfam" id="PF13370">
    <property type="entry name" value="Fer4_13"/>
    <property type="match status" value="1"/>
</dbReference>
<comment type="function">
    <text evidence="8">Ferredoxins are iron-sulfur proteins that transfer electrons in a wide variety of metabolic reactions.</text>
</comment>
<evidence type="ECO:0000313" key="11">
    <source>
        <dbReference type="Proteomes" id="UP000503540"/>
    </source>
</evidence>
<keyword evidence="5 8" id="KW-0408">Iron</keyword>
<dbReference type="KEGG" id="nah:F5544_03995"/>
<evidence type="ECO:0000256" key="5">
    <source>
        <dbReference type="ARBA" id="ARBA00023004"/>
    </source>
</evidence>
<evidence type="ECO:0000256" key="1">
    <source>
        <dbReference type="ARBA" id="ARBA00001927"/>
    </source>
</evidence>
<comment type="cofactor">
    <cofactor evidence="1">
        <name>[3Fe-4S] cluster</name>
        <dbReference type="ChEBI" id="CHEBI:21137"/>
    </cofactor>
</comment>
<proteinExistence type="predicted"/>
<feature type="domain" description="4Fe-4S ferredoxin-type" evidence="9">
    <location>
        <begin position="6"/>
        <end position="34"/>
    </location>
</feature>
<dbReference type="GO" id="GO:0009055">
    <property type="term" value="F:electron transfer activity"/>
    <property type="evidence" value="ECO:0007669"/>
    <property type="project" value="UniProtKB-UniRule"/>
</dbReference>
<evidence type="ECO:0000259" key="9">
    <source>
        <dbReference type="PROSITE" id="PS51379"/>
    </source>
</evidence>
<dbReference type="EMBL" id="CP046172">
    <property type="protein sequence ID" value="QIS08713.1"/>
    <property type="molecule type" value="Genomic_DNA"/>
</dbReference>
<sequence length="74" mass="7768">MTQQQWRIEVDRGTCIGSGMCTGIAPDHFTLVDGRSAPISQTPDDAVLDAAESCPVEAILVRAAESGAILAPQQ</sequence>
<dbReference type="Proteomes" id="UP000503540">
    <property type="component" value="Chromosome"/>
</dbReference>